<reference evidence="2 3" key="1">
    <citation type="submission" date="2018-12" db="EMBL/GenBank/DDBJ databases">
        <title>Marinifilum JC070 sp. nov., a marine bacterium isolated from Yongle Blue Hole in the South China Sea.</title>
        <authorList>
            <person name="Fu T."/>
        </authorList>
    </citation>
    <scope>NUCLEOTIDE SEQUENCE [LARGE SCALE GENOMIC DNA]</scope>
    <source>
        <strain evidence="2 3">JC070</strain>
    </source>
</reference>
<comment type="caution">
    <text evidence="2">The sequence shown here is derived from an EMBL/GenBank/DDBJ whole genome shotgun (WGS) entry which is preliminary data.</text>
</comment>
<evidence type="ECO:0000256" key="1">
    <source>
        <dbReference type="SAM" id="SignalP"/>
    </source>
</evidence>
<evidence type="ECO:0000313" key="3">
    <source>
        <dbReference type="Proteomes" id="UP000732105"/>
    </source>
</evidence>
<gene>
    <name evidence="2" type="ORF">ELS83_14315</name>
</gene>
<feature type="chain" id="PRO_5046089835" evidence="1">
    <location>
        <begin position="24"/>
        <end position="242"/>
    </location>
</feature>
<keyword evidence="3" id="KW-1185">Reference proteome</keyword>
<dbReference type="EMBL" id="RZNH01000026">
    <property type="protein sequence ID" value="NOU60996.1"/>
    <property type="molecule type" value="Genomic_DNA"/>
</dbReference>
<proteinExistence type="predicted"/>
<dbReference type="RefSeq" id="WP_171596267.1">
    <property type="nucleotide sequence ID" value="NZ_RZNH01000026.1"/>
</dbReference>
<feature type="signal peptide" evidence="1">
    <location>
        <begin position="1"/>
        <end position="23"/>
    </location>
</feature>
<keyword evidence="1" id="KW-0732">Signal</keyword>
<dbReference type="Proteomes" id="UP000732105">
    <property type="component" value="Unassembled WGS sequence"/>
</dbReference>
<evidence type="ECO:0000313" key="2">
    <source>
        <dbReference type="EMBL" id="NOU60996.1"/>
    </source>
</evidence>
<sequence>MKKLQKLLLLAIFSIGIFGTAKAQVPTVDATQNGVVAGGKYTYTVPNTAGQSWTWTIIDNTGAILDGTGGEYAMVDVEDYEKEITWNTNGTFYVLVETTIDLTGCTNQYAIQVNVASNDYTVAFNAGTTKVYCADDANIASGLEMTLDITLAGGAPAAAYYDMEVQFQVDGGATQTATIGADHKFNIPGITIADPVAPAMANITVTIVKVTDKNGVEFTPLAADQDLVIAINPIPAKPTISF</sequence>
<accession>A0ABX1WYD8</accession>
<name>A0ABX1WYD8_9BACT</name>
<organism evidence="2 3">
    <name type="scientific">Marinifilum caeruleilacunae</name>
    <dbReference type="NCBI Taxonomy" id="2499076"/>
    <lineage>
        <taxon>Bacteria</taxon>
        <taxon>Pseudomonadati</taxon>
        <taxon>Bacteroidota</taxon>
        <taxon>Bacteroidia</taxon>
        <taxon>Marinilabiliales</taxon>
        <taxon>Marinifilaceae</taxon>
    </lineage>
</organism>
<protein>
    <submittedName>
        <fullName evidence="2">Uncharacterized protein</fullName>
    </submittedName>
</protein>